<dbReference type="InterPro" id="IPR006366">
    <property type="entry name" value="CobA/CysG_C"/>
</dbReference>
<evidence type="ECO:0000256" key="4">
    <source>
        <dbReference type="ARBA" id="ARBA00022679"/>
    </source>
</evidence>
<keyword evidence="3 8" id="KW-0489">Methyltransferase</keyword>
<evidence type="ECO:0000256" key="2">
    <source>
        <dbReference type="ARBA" id="ARBA00012162"/>
    </source>
</evidence>
<proteinExistence type="inferred from homology"/>
<dbReference type="InterPro" id="IPR050161">
    <property type="entry name" value="Siro_Cobalamin_biosynth"/>
</dbReference>
<evidence type="ECO:0000313" key="11">
    <source>
        <dbReference type="Proteomes" id="UP000245535"/>
    </source>
</evidence>
<dbReference type="RefSeq" id="WP_211323716.1">
    <property type="nucleotide sequence ID" value="NZ_QGDO01000002.1"/>
</dbReference>
<protein>
    <recommendedName>
        <fullName evidence="2">uroporphyrinogen-III C-methyltransferase</fullName>
        <ecNumber evidence="2">2.1.1.107</ecNumber>
    </recommendedName>
</protein>
<evidence type="ECO:0000256" key="8">
    <source>
        <dbReference type="RuleBase" id="RU003960"/>
    </source>
</evidence>
<evidence type="ECO:0000256" key="7">
    <source>
        <dbReference type="ARBA" id="ARBA00025705"/>
    </source>
</evidence>
<dbReference type="InterPro" id="IPR003043">
    <property type="entry name" value="Uropor_MeTrfase_CS"/>
</dbReference>
<dbReference type="InterPro" id="IPR035996">
    <property type="entry name" value="4pyrrol_Methylase_sf"/>
</dbReference>
<reference evidence="10 11" key="1">
    <citation type="submission" date="2018-03" db="EMBL/GenBank/DDBJ databases">
        <title>Genomic Encyclopedia of Archaeal and Bacterial Type Strains, Phase II (KMG-II): from individual species to whole genera.</title>
        <authorList>
            <person name="Goeker M."/>
        </authorList>
    </citation>
    <scope>NUCLEOTIDE SEQUENCE [LARGE SCALE GENOMIC DNA]</scope>
    <source>
        <strain evidence="10 11">DSM 28229</strain>
    </source>
</reference>
<keyword evidence="4 8" id="KW-0808">Transferase</keyword>
<dbReference type="Gene3D" id="3.40.1010.10">
    <property type="entry name" value="Cobalt-precorrin-4 Transmethylase, Domain 1"/>
    <property type="match status" value="1"/>
</dbReference>
<dbReference type="PROSITE" id="PS00840">
    <property type="entry name" value="SUMT_2"/>
    <property type="match status" value="1"/>
</dbReference>
<dbReference type="PANTHER" id="PTHR45790">
    <property type="entry name" value="SIROHEME SYNTHASE-RELATED"/>
    <property type="match status" value="1"/>
</dbReference>
<dbReference type="NCBIfam" id="TIGR01469">
    <property type="entry name" value="cobA_cysG_Cterm"/>
    <property type="match status" value="1"/>
</dbReference>
<accession>A0A315ZDQ3</accession>
<evidence type="ECO:0000259" key="9">
    <source>
        <dbReference type="Pfam" id="PF00590"/>
    </source>
</evidence>
<comment type="pathway">
    <text evidence="7">Porphyrin-containing compound metabolism; siroheme biosynthesis; precorrin-2 from uroporphyrinogen III: step 1/1.</text>
</comment>
<dbReference type="GO" id="GO:0032259">
    <property type="term" value="P:methylation"/>
    <property type="evidence" value="ECO:0007669"/>
    <property type="project" value="UniProtKB-KW"/>
</dbReference>
<keyword evidence="5" id="KW-0949">S-adenosyl-L-methionine</keyword>
<name>A0A315ZDQ3_SEDFL</name>
<evidence type="ECO:0000256" key="1">
    <source>
        <dbReference type="ARBA" id="ARBA00005879"/>
    </source>
</evidence>
<dbReference type="EMBL" id="QGDO01000002">
    <property type="protein sequence ID" value="PWJ42874.1"/>
    <property type="molecule type" value="Genomic_DNA"/>
</dbReference>
<dbReference type="Gene3D" id="3.30.950.10">
    <property type="entry name" value="Methyltransferase, Cobalt-precorrin-4 Transmethylase, Domain 2"/>
    <property type="match status" value="1"/>
</dbReference>
<evidence type="ECO:0000313" key="10">
    <source>
        <dbReference type="EMBL" id="PWJ42874.1"/>
    </source>
</evidence>
<comment type="caution">
    <text evidence="10">The sequence shown here is derived from an EMBL/GenBank/DDBJ whole genome shotgun (WGS) entry which is preliminary data.</text>
</comment>
<dbReference type="SUPFAM" id="SSF53790">
    <property type="entry name" value="Tetrapyrrole methylase"/>
    <property type="match status" value="1"/>
</dbReference>
<gene>
    <name evidence="10" type="ORF">BC781_102420</name>
</gene>
<sequence>MMKNKYAKLTLVGAGPGDVDLISVKGIKALEAADVVLYDALVNPKLLDYATKAIKIFVGKRAGDHYKSQDEINELIIENAYEHGHVVRLKGGDPLVFGRGQEEIIAASAHDIPIAVVPGISSVTSAPSSIGIPITRRGVSDSFWVITGTTQSNSLSKDLNLAAQSSATVMVLMGLRKLSLIVQLFSMYRDADEPVAIVQNATCENQKHVVGTLSDIEELVEKNKIGTPGIIMIGEVIKHRTPSELVELCNVQRQN</sequence>
<evidence type="ECO:0000256" key="6">
    <source>
        <dbReference type="ARBA" id="ARBA00023244"/>
    </source>
</evidence>
<keyword evidence="6" id="KW-0627">Porphyrin biosynthesis</keyword>
<dbReference type="Pfam" id="PF00590">
    <property type="entry name" value="TP_methylase"/>
    <property type="match status" value="1"/>
</dbReference>
<dbReference type="NCBIfam" id="NF004790">
    <property type="entry name" value="PRK06136.1"/>
    <property type="match status" value="1"/>
</dbReference>
<organism evidence="10 11">
    <name type="scientific">Sediminitomix flava</name>
    <dbReference type="NCBI Taxonomy" id="379075"/>
    <lineage>
        <taxon>Bacteria</taxon>
        <taxon>Pseudomonadati</taxon>
        <taxon>Bacteroidota</taxon>
        <taxon>Cytophagia</taxon>
        <taxon>Cytophagales</taxon>
        <taxon>Flammeovirgaceae</taxon>
        <taxon>Sediminitomix</taxon>
    </lineage>
</organism>
<dbReference type="FunFam" id="3.40.1010.10:FF:000001">
    <property type="entry name" value="Siroheme synthase"/>
    <property type="match status" value="1"/>
</dbReference>
<keyword evidence="11" id="KW-1185">Reference proteome</keyword>
<evidence type="ECO:0000256" key="5">
    <source>
        <dbReference type="ARBA" id="ARBA00022691"/>
    </source>
</evidence>
<dbReference type="CDD" id="cd11642">
    <property type="entry name" value="SUMT"/>
    <property type="match status" value="1"/>
</dbReference>
<evidence type="ECO:0000256" key="3">
    <source>
        <dbReference type="ARBA" id="ARBA00022603"/>
    </source>
</evidence>
<dbReference type="InterPro" id="IPR014776">
    <property type="entry name" value="4pyrrole_Mease_sub2"/>
</dbReference>
<dbReference type="InterPro" id="IPR014777">
    <property type="entry name" value="4pyrrole_Mease_sub1"/>
</dbReference>
<feature type="domain" description="Tetrapyrrole methylase" evidence="9">
    <location>
        <begin position="8"/>
        <end position="216"/>
    </location>
</feature>
<dbReference type="Proteomes" id="UP000245535">
    <property type="component" value="Unassembled WGS sequence"/>
</dbReference>
<dbReference type="GO" id="GO:0019354">
    <property type="term" value="P:siroheme biosynthetic process"/>
    <property type="evidence" value="ECO:0007669"/>
    <property type="project" value="InterPro"/>
</dbReference>
<dbReference type="AlphaFoldDB" id="A0A315ZDQ3"/>
<comment type="similarity">
    <text evidence="1 8">Belongs to the precorrin methyltransferase family.</text>
</comment>
<dbReference type="EC" id="2.1.1.107" evidence="2"/>
<dbReference type="PANTHER" id="PTHR45790:SF3">
    <property type="entry name" value="S-ADENOSYL-L-METHIONINE-DEPENDENT UROPORPHYRINOGEN III METHYLTRANSFERASE, CHLOROPLASTIC"/>
    <property type="match status" value="1"/>
</dbReference>
<dbReference type="InterPro" id="IPR000878">
    <property type="entry name" value="4pyrrol_Mease"/>
</dbReference>
<dbReference type="GO" id="GO:0004851">
    <property type="term" value="F:uroporphyrin-III C-methyltransferase activity"/>
    <property type="evidence" value="ECO:0007669"/>
    <property type="project" value="UniProtKB-EC"/>
</dbReference>